<dbReference type="AlphaFoldDB" id="A0A0G4NE10"/>
<evidence type="ECO:0000313" key="1">
    <source>
        <dbReference type="EMBL" id="CRK44540.1"/>
    </source>
</evidence>
<feature type="non-terminal residue" evidence="1">
    <location>
        <position position="1"/>
    </location>
</feature>
<organism evidence="1 2">
    <name type="scientific">Verticillium longisporum</name>
    <name type="common">Verticillium dahliae var. longisporum</name>
    <dbReference type="NCBI Taxonomy" id="100787"/>
    <lineage>
        <taxon>Eukaryota</taxon>
        <taxon>Fungi</taxon>
        <taxon>Dikarya</taxon>
        <taxon>Ascomycota</taxon>
        <taxon>Pezizomycotina</taxon>
        <taxon>Sordariomycetes</taxon>
        <taxon>Hypocreomycetidae</taxon>
        <taxon>Glomerellales</taxon>
        <taxon>Plectosphaerellaceae</taxon>
        <taxon>Verticillium</taxon>
    </lineage>
</organism>
<sequence>WFPLPHPFSGLHQRSLARSRQRRRWQLWSSAQGLPHLADPRPHS</sequence>
<dbReference type="Proteomes" id="UP000045706">
    <property type="component" value="Unassembled WGS sequence"/>
</dbReference>
<name>A0A0G4NE10_VERLO</name>
<accession>A0A0G4NE10</accession>
<proteinExistence type="predicted"/>
<dbReference type="EMBL" id="CVQI01034075">
    <property type="protein sequence ID" value="CRK44540.1"/>
    <property type="molecule type" value="Genomic_DNA"/>
</dbReference>
<evidence type="ECO:0000313" key="2">
    <source>
        <dbReference type="Proteomes" id="UP000045706"/>
    </source>
</evidence>
<reference evidence="2" key="1">
    <citation type="submission" date="2015-05" db="EMBL/GenBank/DDBJ databases">
        <authorList>
            <person name="Fogelqvist Johan"/>
        </authorList>
    </citation>
    <scope>NUCLEOTIDE SEQUENCE [LARGE SCALE GENOMIC DNA]</scope>
</reference>
<protein>
    <submittedName>
        <fullName evidence="1">Uncharacterized protein</fullName>
    </submittedName>
</protein>
<gene>
    <name evidence="1" type="ORF">BN1723_019476</name>
</gene>